<dbReference type="Proteomes" id="UP000078397">
    <property type="component" value="Unassembled WGS sequence"/>
</dbReference>
<accession>A0A179G5N7</accession>
<evidence type="ECO:0000259" key="2">
    <source>
        <dbReference type="PROSITE" id="PS50882"/>
    </source>
</evidence>
<feature type="region of interest" description="Disordered" evidence="1">
    <location>
        <begin position="281"/>
        <end position="342"/>
    </location>
</feature>
<dbReference type="CDD" id="cd21134">
    <property type="entry name" value="YTH"/>
    <property type="match status" value="1"/>
</dbReference>
<dbReference type="InterPro" id="IPR035979">
    <property type="entry name" value="RBD_domain_sf"/>
</dbReference>
<feature type="domain" description="YTH" evidence="2">
    <location>
        <begin position="348"/>
        <end position="548"/>
    </location>
</feature>
<gene>
    <name evidence="3" type="ORF">VFPPC_00694</name>
</gene>
<name>A0A179G5N7_METCM</name>
<dbReference type="Pfam" id="PF25701">
    <property type="entry name" value="RRM_YTH1"/>
    <property type="match status" value="1"/>
</dbReference>
<dbReference type="InterPro" id="IPR007275">
    <property type="entry name" value="YTH_domain"/>
</dbReference>
<dbReference type="GO" id="GO:0000381">
    <property type="term" value="P:regulation of alternative mRNA splicing, via spliceosome"/>
    <property type="evidence" value="ECO:0007669"/>
    <property type="project" value="TreeGrafter"/>
</dbReference>
<dbReference type="Pfam" id="PF04146">
    <property type="entry name" value="YTH"/>
    <property type="match status" value="1"/>
</dbReference>
<organism evidence="3 4">
    <name type="scientific">Pochonia chlamydosporia 170</name>
    <dbReference type="NCBI Taxonomy" id="1380566"/>
    <lineage>
        <taxon>Eukaryota</taxon>
        <taxon>Fungi</taxon>
        <taxon>Dikarya</taxon>
        <taxon>Ascomycota</taxon>
        <taxon>Pezizomycotina</taxon>
        <taxon>Sordariomycetes</taxon>
        <taxon>Hypocreomycetidae</taxon>
        <taxon>Hypocreales</taxon>
        <taxon>Clavicipitaceae</taxon>
        <taxon>Pochonia</taxon>
    </lineage>
</organism>
<dbReference type="PROSITE" id="PS50882">
    <property type="entry name" value="YTH"/>
    <property type="match status" value="1"/>
</dbReference>
<dbReference type="AlphaFoldDB" id="A0A179G5N7"/>
<dbReference type="GO" id="GO:0003729">
    <property type="term" value="F:mRNA binding"/>
    <property type="evidence" value="ECO:0007669"/>
    <property type="project" value="TreeGrafter"/>
</dbReference>
<feature type="region of interest" description="Disordered" evidence="1">
    <location>
        <begin position="41"/>
        <end position="60"/>
    </location>
</feature>
<dbReference type="InterPro" id="IPR057720">
    <property type="entry name" value="RRM_YTH1"/>
</dbReference>
<protein>
    <recommendedName>
        <fullName evidence="2">YTH domain-containing protein</fullName>
    </recommendedName>
</protein>
<evidence type="ECO:0000313" key="3">
    <source>
        <dbReference type="EMBL" id="OAQ72830.1"/>
    </source>
</evidence>
<dbReference type="OrthoDB" id="306690at2759"/>
<reference evidence="3 4" key="1">
    <citation type="journal article" date="2016" name="PLoS Pathog.">
        <title>Biosynthesis of antibiotic leucinostatins in bio-control fungus Purpureocillium lilacinum and their inhibition on phytophthora revealed by genome mining.</title>
        <authorList>
            <person name="Wang G."/>
            <person name="Liu Z."/>
            <person name="Lin R."/>
            <person name="Li E."/>
            <person name="Mao Z."/>
            <person name="Ling J."/>
            <person name="Yang Y."/>
            <person name="Yin W.B."/>
            <person name="Xie B."/>
        </authorList>
    </citation>
    <scope>NUCLEOTIDE SEQUENCE [LARGE SCALE GENOMIC DNA]</scope>
    <source>
        <strain evidence="3">170</strain>
    </source>
</reference>
<dbReference type="Gene3D" id="3.30.70.330">
    <property type="match status" value="1"/>
</dbReference>
<dbReference type="GO" id="GO:0000398">
    <property type="term" value="P:mRNA splicing, via spliceosome"/>
    <property type="evidence" value="ECO:0007669"/>
    <property type="project" value="TreeGrafter"/>
</dbReference>
<dbReference type="EMBL" id="LSBJ02000001">
    <property type="protein sequence ID" value="OAQ72830.1"/>
    <property type="molecule type" value="Genomic_DNA"/>
</dbReference>
<proteinExistence type="predicted"/>
<comment type="caution">
    <text evidence="3">The sequence shown here is derived from an EMBL/GenBank/DDBJ whole genome shotgun (WGS) entry which is preliminary data.</text>
</comment>
<dbReference type="SUPFAM" id="SSF54928">
    <property type="entry name" value="RNA-binding domain, RBD"/>
    <property type="match status" value="1"/>
</dbReference>
<dbReference type="InterPro" id="IPR045168">
    <property type="entry name" value="YTH_prot"/>
</dbReference>
<feature type="compositionally biased region" description="Acidic residues" evidence="1">
    <location>
        <begin position="466"/>
        <end position="480"/>
    </location>
</feature>
<feature type="compositionally biased region" description="Acidic residues" evidence="1">
    <location>
        <begin position="305"/>
        <end position="316"/>
    </location>
</feature>
<feature type="compositionally biased region" description="Basic and acidic residues" evidence="1">
    <location>
        <begin position="481"/>
        <end position="491"/>
    </location>
</feature>
<feature type="region of interest" description="Disordered" evidence="1">
    <location>
        <begin position="154"/>
        <end position="211"/>
    </location>
</feature>
<dbReference type="GO" id="GO:0005654">
    <property type="term" value="C:nucleoplasm"/>
    <property type="evidence" value="ECO:0007669"/>
    <property type="project" value="TreeGrafter"/>
</dbReference>
<dbReference type="STRING" id="1380566.A0A179G5N7"/>
<dbReference type="Gene3D" id="3.10.590.10">
    <property type="entry name" value="ph1033 like domains"/>
    <property type="match status" value="1"/>
</dbReference>
<dbReference type="PANTHER" id="PTHR12357">
    <property type="entry name" value="YTH YT521-B HOMOLOGY DOMAIN-CONTAINING"/>
    <property type="match status" value="1"/>
</dbReference>
<dbReference type="PANTHER" id="PTHR12357:SF3">
    <property type="entry name" value="YTH DOMAIN-CONTAINING PROTEIN 1"/>
    <property type="match status" value="1"/>
</dbReference>
<dbReference type="GeneID" id="28844659"/>
<evidence type="ECO:0000313" key="4">
    <source>
        <dbReference type="Proteomes" id="UP000078397"/>
    </source>
</evidence>
<dbReference type="KEGG" id="pchm:VFPPC_00694"/>
<feature type="compositionally biased region" description="Polar residues" evidence="1">
    <location>
        <begin position="170"/>
        <end position="194"/>
    </location>
</feature>
<sequence length="579" mass="63852">MAYQQQPQGQQGVSFDLASMNNTLPAINHRPQHPSQYIHNHAQSYSPTTSPPMAHQMAPIPPYGGPAMPMPNHSYYVQSQQMPHYYPTGNPPHGQSQGRQGVVYYPNQIMMNPSQQNFYYSHDAQFSGHLPAIPANVVTGAYMTGISKPDARNSARFAGGQYDQGPWLQNHETMNSNGEYGNRSDTSSAKQNTVRGPPRKPRQSGHALWIGNLPPQTDLMALVHHVCKETSGLESLFLISKSNCAFANYKDEAACSIAQQSLHDSKFQSVRLVSRLRKSTVEGTTGNMAPTGPAATILTQSPDHEDTDDDGSPVDDSETKAMVVPDEPSTKSASPTSRRDSQARQHVDKFFILKSLTTEDLDLSVQTGIWATQSHNENNLNTAFQAADNVYLIFSANKSGEYFGYARMVSEINEDPAAAIEFAPKVVATADVDLPKAIPTDATEFAPKGKIIDDSARGTIFWEAERDDSETGSDFDSENTSDDKVDGSDEDTKVWGKPFKLEWLSTNRLPFFRTRGLRNPWNSNREVKIARDGTELEPSVGRRLIGLFNRVQSPTMVAVPVRGPMNFVPGYPPVRPYGQ</sequence>
<dbReference type="RefSeq" id="XP_018148913.1">
    <property type="nucleotide sequence ID" value="XM_018280665.1"/>
</dbReference>
<feature type="region of interest" description="Disordered" evidence="1">
    <location>
        <begin position="466"/>
        <end position="491"/>
    </location>
</feature>
<evidence type="ECO:0000256" key="1">
    <source>
        <dbReference type="SAM" id="MobiDB-lite"/>
    </source>
</evidence>
<dbReference type="InterPro" id="IPR012677">
    <property type="entry name" value="Nucleotide-bd_a/b_plait_sf"/>
</dbReference>
<keyword evidence="4" id="KW-1185">Reference proteome</keyword>
<dbReference type="GO" id="GO:1990247">
    <property type="term" value="F:N6-methyladenosine-containing RNA reader activity"/>
    <property type="evidence" value="ECO:0007669"/>
    <property type="project" value="TreeGrafter"/>
</dbReference>